<accession>A0A096FDA3</accession>
<name>A0A096FDA3_COMTE</name>
<evidence type="ECO:0000313" key="2">
    <source>
        <dbReference type="EMBL" id="KGH27768.1"/>
    </source>
</evidence>
<dbReference type="EMBL" id="AWOR01000057">
    <property type="protein sequence ID" value="KGH27768.1"/>
    <property type="molecule type" value="Genomic_DNA"/>
</dbReference>
<keyword evidence="1" id="KW-0472">Membrane</keyword>
<dbReference type="Proteomes" id="UP000029553">
    <property type="component" value="Unassembled WGS sequence"/>
</dbReference>
<keyword evidence="1" id="KW-0812">Transmembrane</keyword>
<keyword evidence="1" id="KW-1133">Transmembrane helix</keyword>
<feature type="transmembrane region" description="Helical" evidence="1">
    <location>
        <begin position="71"/>
        <end position="95"/>
    </location>
</feature>
<evidence type="ECO:0000256" key="1">
    <source>
        <dbReference type="SAM" id="Phobius"/>
    </source>
</evidence>
<proteinExistence type="predicted"/>
<gene>
    <name evidence="2" type="ORF">P353_17265</name>
</gene>
<evidence type="ECO:0000313" key="3">
    <source>
        <dbReference type="Proteomes" id="UP000029553"/>
    </source>
</evidence>
<reference evidence="2 3" key="1">
    <citation type="submission" date="2013-09" db="EMBL/GenBank/DDBJ databases">
        <title>High correlation between genotypes and phenotypes of environmental bacteria Comamonas testosteroni strains.</title>
        <authorList>
            <person name="Liu L."/>
            <person name="Zhu W."/>
            <person name="Xia X."/>
            <person name="Xu B."/>
            <person name="Luo M."/>
            <person name="Wang G."/>
        </authorList>
    </citation>
    <scope>NUCLEOTIDE SEQUENCE [LARGE SCALE GENOMIC DNA]</scope>
    <source>
        <strain evidence="2 3">JL40</strain>
    </source>
</reference>
<comment type="caution">
    <text evidence="2">The sequence shown here is derived from an EMBL/GenBank/DDBJ whole genome shotgun (WGS) entry which is preliminary data.</text>
</comment>
<feature type="transmembrane region" description="Helical" evidence="1">
    <location>
        <begin position="7"/>
        <end position="28"/>
    </location>
</feature>
<protein>
    <submittedName>
        <fullName evidence="2">Uncharacterized protein</fullName>
    </submittedName>
</protein>
<sequence length="101" mass="11386">MDWTPLIHALIAMLAQALVGLMLGNWWLGGALACSWWLAREHTQAEYRWIQAFAGGNRTGMPWWGGFDPRVWNAGSFLDAVVPILVCIAVWVIYVQERGVM</sequence>
<dbReference type="RefSeq" id="WP_034371741.1">
    <property type="nucleotide sequence ID" value="NZ_AWOR01000057.1"/>
</dbReference>
<dbReference type="AlphaFoldDB" id="A0A096FDA3"/>
<organism evidence="2 3">
    <name type="scientific">Comamonas testosteroni</name>
    <name type="common">Pseudomonas testosteroni</name>
    <dbReference type="NCBI Taxonomy" id="285"/>
    <lineage>
        <taxon>Bacteria</taxon>
        <taxon>Pseudomonadati</taxon>
        <taxon>Pseudomonadota</taxon>
        <taxon>Betaproteobacteria</taxon>
        <taxon>Burkholderiales</taxon>
        <taxon>Comamonadaceae</taxon>
        <taxon>Comamonas</taxon>
    </lineage>
</organism>